<organism evidence="8 9">
    <name type="scientific">Dendrobium chrysotoxum</name>
    <name type="common">Orchid</name>
    <dbReference type="NCBI Taxonomy" id="161865"/>
    <lineage>
        <taxon>Eukaryota</taxon>
        <taxon>Viridiplantae</taxon>
        <taxon>Streptophyta</taxon>
        <taxon>Embryophyta</taxon>
        <taxon>Tracheophyta</taxon>
        <taxon>Spermatophyta</taxon>
        <taxon>Magnoliopsida</taxon>
        <taxon>Liliopsida</taxon>
        <taxon>Asparagales</taxon>
        <taxon>Orchidaceae</taxon>
        <taxon>Epidendroideae</taxon>
        <taxon>Malaxideae</taxon>
        <taxon>Dendrobiinae</taxon>
        <taxon>Dendrobium</taxon>
    </lineage>
</organism>
<dbReference type="AlphaFoldDB" id="A0AAV7HFD5"/>
<evidence type="ECO:0000313" key="8">
    <source>
        <dbReference type="EMBL" id="KAH0467002.1"/>
    </source>
</evidence>
<dbReference type="Pfam" id="PF02362">
    <property type="entry name" value="B3"/>
    <property type="match status" value="2"/>
</dbReference>
<dbReference type="InterPro" id="IPR003340">
    <property type="entry name" value="B3_DNA-bd"/>
</dbReference>
<name>A0AAV7HFD5_DENCH</name>
<evidence type="ECO:0000256" key="1">
    <source>
        <dbReference type="ARBA" id="ARBA00004123"/>
    </source>
</evidence>
<keyword evidence="9" id="KW-1185">Reference proteome</keyword>
<feature type="region of interest" description="Disordered" evidence="6">
    <location>
        <begin position="172"/>
        <end position="194"/>
    </location>
</feature>
<feature type="domain" description="TF-B3" evidence="7">
    <location>
        <begin position="646"/>
        <end position="743"/>
    </location>
</feature>
<dbReference type="Proteomes" id="UP000775213">
    <property type="component" value="Unassembled WGS sequence"/>
</dbReference>
<evidence type="ECO:0000256" key="4">
    <source>
        <dbReference type="ARBA" id="ARBA00023163"/>
    </source>
</evidence>
<sequence>MSSEANVVARGMQRKMQAYVELSAAPLMKKRGRKPRSRSPPPLNTCPLSFFKVLIGDFKDVLFIPPMAACTLKGLAKKYVYIEDADGKYWNVKMSMVDGSLAFQNGWCDFVSDHCITVGEFVLFTYTGGLIFAARIFGTNALERVNFKVKRRKGRCTKERCMTELKPGNVRISKRKKTAQASEKQHSPFGTEVQRSLKRKQKSVKCDFPKVHVIESDSISEGVLELSSVGEKPLYDSNSKESENALLDSEQTMHKNSDATVGELNIKSPTELANSDLENIEAIASKSIISRMNTSEKGAALRHIGGALPSKQTAEEPDAMTKTSTWAVKAHSDNKEWSAEISGSQVQMNKEHDDIRNNGKTEQGLSHDLEMLDSEPHDMKMASLSNLEHAECSPKMEFNLIIPEGISEIDSGSQVRMKNEHDDIRNNGKTEQGLSHDLEILDSESHDMKIASLSNLEHAECCPKMELNLIKPEGISEIVFLSADAICHPTLDEKLIELATGECSPKMELNLIKPEGISEIVFLSADAICHPTLDEKLIELATGASFNANEVEEPICQNYHASFDLETSVPCQTISAVSSNPILNHTIDKMENLMIISEEYGVSQTTGIADDTFFDEDEKNVTPCSSRRCKVKIDRTDSVDIPSSSCVSFSVCLSDDVQSSLELQKKLACPLGKLKHERKVIVLQDPSMRCWPVLYHQSNKFIGFIGGWVDFAEGNNICRGDICEFELINKMELKFSVHITKAERSIFDEKVE</sequence>
<feature type="domain" description="TF-B3" evidence="7">
    <location>
        <begin position="47"/>
        <end position="140"/>
    </location>
</feature>
<evidence type="ECO:0000256" key="5">
    <source>
        <dbReference type="ARBA" id="ARBA00023242"/>
    </source>
</evidence>
<evidence type="ECO:0000259" key="7">
    <source>
        <dbReference type="PROSITE" id="PS50863"/>
    </source>
</evidence>
<keyword evidence="2" id="KW-0805">Transcription regulation</keyword>
<dbReference type="PANTHER" id="PTHR31920">
    <property type="entry name" value="B3 DOMAIN-CONTAINING"/>
    <property type="match status" value="1"/>
</dbReference>
<evidence type="ECO:0000313" key="9">
    <source>
        <dbReference type="Proteomes" id="UP000775213"/>
    </source>
</evidence>
<dbReference type="PROSITE" id="PS50863">
    <property type="entry name" value="B3"/>
    <property type="match status" value="2"/>
</dbReference>
<comment type="subcellular location">
    <subcellularLocation>
        <location evidence="1">Nucleus</location>
    </subcellularLocation>
</comment>
<dbReference type="SUPFAM" id="SSF101936">
    <property type="entry name" value="DNA-binding pseudobarrel domain"/>
    <property type="match status" value="2"/>
</dbReference>
<comment type="caution">
    <text evidence="8">The sequence shown here is derived from an EMBL/GenBank/DDBJ whole genome shotgun (WGS) entry which is preliminary data.</text>
</comment>
<proteinExistence type="predicted"/>
<dbReference type="Gene3D" id="2.40.330.10">
    <property type="entry name" value="DNA-binding pseudobarrel domain"/>
    <property type="match status" value="2"/>
</dbReference>
<dbReference type="InterPro" id="IPR015300">
    <property type="entry name" value="DNA-bd_pseudobarrel_sf"/>
</dbReference>
<dbReference type="GO" id="GO:0003677">
    <property type="term" value="F:DNA binding"/>
    <property type="evidence" value="ECO:0007669"/>
    <property type="project" value="UniProtKB-KW"/>
</dbReference>
<keyword evidence="3" id="KW-0238">DNA-binding</keyword>
<dbReference type="GO" id="GO:0005634">
    <property type="term" value="C:nucleus"/>
    <property type="evidence" value="ECO:0007669"/>
    <property type="project" value="UniProtKB-SubCell"/>
</dbReference>
<keyword evidence="4" id="KW-0804">Transcription</keyword>
<gene>
    <name evidence="8" type="ORF">IEQ34_004240</name>
</gene>
<dbReference type="InterPro" id="IPR050655">
    <property type="entry name" value="Plant_B3_domain"/>
</dbReference>
<dbReference type="SMART" id="SM01019">
    <property type="entry name" value="B3"/>
    <property type="match status" value="2"/>
</dbReference>
<evidence type="ECO:0000256" key="3">
    <source>
        <dbReference type="ARBA" id="ARBA00023125"/>
    </source>
</evidence>
<dbReference type="EMBL" id="JAGFBR010000005">
    <property type="protein sequence ID" value="KAH0467002.1"/>
    <property type="molecule type" value="Genomic_DNA"/>
</dbReference>
<reference evidence="8 9" key="1">
    <citation type="journal article" date="2021" name="Hortic Res">
        <title>Chromosome-scale assembly of the Dendrobium chrysotoxum genome enhances the understanding of orchid evolution.</title>
        <authorList>
            <person name="Zhang Y."/>
            <person name="Zhang G.Q."/>
            <person name="Zhang D."/>
            <person name="Liu X.D."/>
            <person name="Xu X.Y."/>
            <person name="Sun W.H."/>
            <person name="Yu X."/>
            <person name="Zhu X."/>
            <person name="Wang Z.W."/>
            <person name="Zhao X."/>
            <person name="Zhong W.Y."/>
            <person name="Chen H."/>
            <person name="Yin W.L."/>
            <person name="Huang T."/>
            <person name="Niu S.C."/>
            <person name="Liu Z.J."/>
        </authorList>
    </citation>
    <scope>NUCLEOTIDE SEQUENCE [LARGE SCALE GENOMIC DNA]</scope>
    <source>
        <strain evidence="8">Lindl</strain>
    </source>
</reference>
<evidence type="ECO:0000256" key="2">
    <source>
        <dbReference type="ARBA" id="ARBA00023015"/>
    </source>
</evidence>
<protein>
    <recommendedName>
        <fullName evidence="7">TF-B3 domain-containing protein</fullName>
    </recommendedName>
</protein>
<dbReference type="CDD" id="cd10017">
    <property type="entry name" value="B3_DNA"/>
    <property type="match status" value="2"/>
</dbReference>
<keyword evidence="5" id="KW-0539">Nucleus</keyword>
<evidence type="ECO:0000256" key="6">
    <source>
        <dbReference type="SAM" id="MobiDB-lite"/>
    </source>
</evidence>
<dbReference type="PANTHER" id="PTHR31920:SF132">
    <property type="entry name" value="TF-B3 DOMAIN-CONTAINING PROTEIN"/>
    <property type="match status" value="1"/>
</dbReference>
<accession>A0AAV7HFD5</accession>